<feature type="region of interest" description="Disordered" evidence="3">
    <location>
        <begin position="742"/>
        <end position="761"/>
    </location>
</feature>
<dbReference type="InterPro" id="IPR056372">
    <property type="entry name" value="TPR_DOCK"/>
</dbReference>
<protein>
    <recommendedName>
        <fullName evidence="4">DOCKER domain-containing protein</fullName>
    </recommendedName>
</protein>
<evidence type="ECO:0000313" key="6">
    <source>
        <dbReference type="Proteomes" id="UP000016922"/>
    </source>
</evidence>
<dbReference type="KEGG" id="glz:GLAREA_03600"/>
<dbReference type="CDD" id="cd11684">
    <property type="entry name" value="DHR2_DOCK"/>
    <property type="match status" value="1"/>
</dbReference>
<dbReference type="PROSITE" id="PS51651">
    <property type="entry name" value="DOCKER"/>
    <property type="match status" value="1"/>
</dbReference>
<dbReference type="GO" id="GO:0005737">
    <property type="term" value="C:cytoplasm"/>
    <property type="evidence" value="ECO:0007669"/>
    <property type="project" value="TreeGrafter"/>
</dbReference>
<evidence type="ECO:0000256" key="1">
    <source>
        <dbReference type="ARBA" id="ARBA00022658"/>
    </source>
</evidence>
<dbReference type="GO" id="GO:0007264">
    <property type="term" value="P:small GTPase-mediated signal transduction"/>
    <property type="evidence" value="ECO:0007669"/>
    <property type="project" value="InterPro"/>
</dbReference>
<dbReference type="PANTHER" id="PTHR45653:SF10">
    <property type="entry name" value="MYOBLAST CITY, ISOFORM B"/>
    <property type="match status" value="1"/>
</dbReference>
<dbReference type="RefSeq" id="XP_008082044.1">
    <property type="nucleotide sequence ID" value="XM_008083853.1"/>
</dbReference>
<gene>
    <name evidence="5" type="ORF">GLAREA_03600</name>
</gene>
<dbReference type="Pfam" id="PF23554">
    <property type="entry name" value="TPR_DOCK"/>
    <property type="match status" value="1"/>
</dbReference>
<dbReference type="InterPro" id="IPR027357">
    <property type="entry name" value="DOCKER_dom"/>
</dbReference>
<dbReference type="GeneID" id="19462655"/>
<dbReference type="STRING" id="1116229.S3DW64"/>
<dbReference type="EMBL" id="KE145363">
    <property type="protein sequence ID" value="EPE30633.1"/>
    <property type="molecule type" value="Genomic_DNA"/>
</dbReference>
<comment type="similarity">
    <text evidence="2">Belongs to the DOCK family.</text>
</comment>
<dbReference type="GO" id="GO:0005085">
    <property type="term" value="F:guanyl-nucleotide exchange factor activity"/>
    <property type="evidence" value="ECO:0007669"/>
    <property type="project" value="UniProtKB-KW"/>
</dbReference>
<dbReference type="InterPro" id="IPR043161">
    <property type="entry name" value="DOCK_C_lobe_A"/>
</dbReference>
<dbReference type="Pfam" id="PF06920">
    <property type="entry name" value="DHR-2_Lobe_A"/>
    <property type="match status" value="1"/>
</dbReference>
<evidence type="ECO:0000256" key="3">
    <source>
        <dbReference type="SAM" id="MobiDB-lite"/>
    </source>
</evidence>
<proteinExistence type="inferred from homology"/>
<dbReference type="PANTHER" id="PTHR45653">
    <property type="entry name" value="DEDICATOR OF CYTOKINESIS"/>
    <property type="match status" value="1"/>
</dbReference>
<dbReference type="OMA" id="NAERMNT"/>
<organism evidence="5 6">
    <name type="scientific">Glarea lozoyensis (strain ATCC 20868 / MF5171)</name>
    <dbReference type="NCBI Taxonomy" id="1116229"/>
    <lineage>
        <taxon>Eukaryota</taxon>
        <taxon>Fungi</taxon>
        <taxon>Dikarya</taxon>
        <taxon>Ascomycota</taxon>
        <taxon>Pezizomycotina</taxon>
        <taxon>Leotiomycetes</taxon>
        <taxon>Helotiales</taxon>
        <taxon>Helotiaceae</taxon>
        <taxon>Glarea</taxon>
    </lineage>
</organism>
<feature type="region of interest" description="Disordered" evidence="3">
    <location>
        <begin position="822"/>
        <end position="912"/>
    </location>
</feature>
<dbReference type="GO" id="GO:0031267">
    <property type="term" value="F:small GTPase binding"/>
    <property type="evidence" value="ECO:0007669"/>
    <property type="project" value="TreeGrafter"/>
</dbReference>
<sequence>MAEEDMSTILEEMLHVHLSILRGEAFPAQWLSVHIFHHKSTMRTLEYIASILLEYFLPEPEDAENYNTELWKIFFTTLLTLVGSDALALETFPEQKRRAVWKIAGDVRETGAELLRQTWGAIGWETSLEEQGKYNLKRMGGYQVQYVPGLVGPIVELCLSVHEGLRRVAVEVLQTMIISEWTLSEDLSVIQTEMIDCLDRLFKSKPLTESVLQKLFINDLQNLCDPLASAGEEELHNSLRELISTIDEFLDLLVAVHSTDNAGEASQMIHRLRLMEFLRDMQKEEIFVRYVHQLAQLQADARNFTEAGLALRLHADLYEWDPTKIVTALVDPDFPTQSQFDRKERIYFDIIKHFEDGEAWSCALSTYQELQQQYQENVYDFPKLARTQRAIATIYEKISKTEKLVPKYFRVTYKGMGFPGSLRDKEFVFEGSPTERTSAFTDRMQEQHPSAQIVTAGDVEDVEGQFLQISALSPHRDLDNHVFQRARVPQNIRDYLLAAHPQLFSVTSKRNTSGPVNEHSAEKIIYATAEAFPTILRRSEIVAIDRVTLTPLQTALERIVRKTQEMSVVEKRVADGEEDMAPLLVDALNISVNPNSDTSVAQYRELLPTNIDGEEVEEVELSPLENALKIALIDHAVMIKRCLAMFARPLPKPQVPRQNKEELAQSSYPSIFSPPKLYPSIQGSILKSNADFEATFAPELASFTFPQSQPQTQRESTPTPSWALSSPSLNGRRESLRMLPQSNTNGTLATQDTGNSLDSQRQGRNRLSFLKRAPPSLSEQLPNPLRSQPPDQAMVQALALSNGNGNSAKGLPANEISIEESFESNRSRSKENRKSFFSGSSVTNGTGRGRERDNTLERVMNQALSEDGEWLTSSDLTAASNTRSRSGGADSRRSTSSQRPDTSSVGSKVGSVRKRLSLLKLGKKSSKANVLVSTVTEED</sequence>
<dbReference type="HOGENOM" id="CLU_312395_0_0_1"/>
<keyword evidence="6" id="KW-1185">Reference proteome</keyword>
<dbReference type="Proteomes" id="UP000016922">
    <property type="component" value="Unassembled WGS sequence"/>
</dbReference>
<feature type="domain" description="DOCKER" evidence="4">
    <location>
        <begin position="278"/>
        <end position="681"/>
    </location>
</feature>
<feature type="region of interest" description="Disordered" evidence="3">
    <location>
        <begin position="704"/>
        <end position="729"/>
    </location>
</feature>
<dbReference type="GO" id="GO:0005886">
    <property type="term" value="C:plasma membrane"/>
    <property type="evidence" value="ECO:0007669"/>
    <property type="project" value="TreeGrafter"/>
</dbReference>
<feature type="compositionally biased region" description="Basic and acidic residues" evidence="3">
    <location>
        <begin position="823"/>
        <end position="834"/>
    </location>
</feature>
<dbReference type="AlphaFoldDB" id="S3DW64"/>
<keyword evidence="1" id="KW-0344">Guanine-nucleotide releasing factor</keyword>
<dbReference type="InterPro" id="IPR026791">
    <property type="entry name" value="DOCK"/>
</dbReference>
<feature type="compositionally biased region" description="Low complexity" evidence="3">
    <location>
        <begin position="882"/>
        <end position="910"/>
    </location>
</feature>
<evidence type="ECO:0000259" key="4">
    <source>
        <dbReference type="PROSITE" id="PS51651"/>
    </source>
</evidence>
<evidence type="ECO:0000256" key="2">
    <source>
        <dbReference type="PROSITE-ProRule" id="PRU00984"/>
    </source>
</evidence>
<dbReference type="InterPro" id="IPR046769">
    <property type="entry name" value="DOCKER_Lobe_A"/>
</dbReference>
<name>S3DW64_GLAL2</name>
<feature type="compositionally biased region" description="Polar residues" evidence="3">
    <location>
        <begin position="871"/>
        <end position="881"/>
    </location>
</feature>
<reference evidence="5 6" key="1">
    <citation type="journal article" date="2013" name="BMC Genomics">
        <title>Genomics-driven discovery of the pneumocandin biosynthetic gene cluster in the fungus Glarea lozoyensis.</title>
        <authorList>
            <person name="Chen L."/>
            <person name="Yue Q."/>
            <person name="Zhang X."/>
            <person name="Xiang M."/>
            <person name="Wang C."/>
            <person name="Li S."/>
            <person name="Che Y."/>
            <person name="Ortiz-Lopez F.J."/>
            <person name="Bills G.F."/>
            <person name="Liu X."/>
            <person name="An Z."/>
        </authorList>
    </citation>
    <scope>NUCLEOTIDE SEQUENCE [LARGE SCALE GENOMIC DNA]</scope>
    <source>
        <strain evidence="6">ATCC 20868 / MF5171</strain>
    </source>
</reference>
<accession>S3DW64</accession>
<dbReference type="OrthoDB" id="18896at2759"/>
<dbReference type="Gene3D" id="1.25.40.410">
    <property type="match status" value="1"/>
</dbReference>
<evidence type="ECO:0000313" key="5">
    <source>
        <dbReference type="EMBL" id="EPE30633.1"/>
    </source>
</evidence>
<dbReference type="eggNOG" id="KOG1998">
    <property type="taxonomic scope" value="Eukaryota"/>
</dbReference>